<dbReference type="Proteomes" id="UP000001194">
    <property type="component" value="Unassembled WGS sequence"/>
</dbReference>
<keyword evidence="3" id="KW-1185">Reference proteome</keyword>
<dbReference type="InParanoid" id="B0DEH9"/>
<dbReference type="RefSeq" id="XP_001882311.1">
    <property type="nucleotide sequence ID" value="XM_001882276.1"/>
</dbReference>
<gene>
    <name evidence="2" type="ORF">LACBIDRAFT_294581</name>
</gene>
<evidence type="ECO:0000256" key="1">
    <source>
        <dbReference type="SAM" id="MobiDB-lite"/>
    </source>
</evidence>
<feature type="region of interest" description="Disordered" evidence="1">
    <location>
        <begin position="148"/>
        <end position="231"/>
    </location>
</feature>
<reference evidence="2 3" key="1">
    <citation type="journal article" date="2008" name="Nature">
        <title>The genome of Laccaria bicolor provides insights into mycorrhizal symbiosis.</title>
        <authorList>
            <person name="Martin F."/>
            <person name="Aerts A."/>
            <person name="Ahren D."/>
            <person name="Brun A."/>
            <person name="Danchin E.G.J."/>
            <person name="Duchaussoy F."/>
            <person name="Gibon J."/>
            <person name="Kohler A."/>
            <person name="Lindquist E."/>
            <person name="Pereda V."/>
            <person name="Salamov A."/>
            <person name="Shapiro H.J."/>
            <person name="Wuyts J."/>
            <person name="Blaudez D."/>
            <person name="Buee M."/>
            <person name="Brokstein P."/>
            <person name="Canbaeck B."/>
            <person name="Cohen D."/>
            <person name="Courty P.E."/>
            <person name="Coutinho P.M."/>
            <person name="Delaruelle C."/>
            <person name="Detter J.C."/>
            <person name="Deveau A."/>
            <person name="DiFazio S."/>
            <person name="Duplessis S."/>
            <person name="Fraissinet-Tachet L."/>
            <person name="Lucic E."/>
            <person name="Frey-Klett P."/>
            <person name="Fourrey C."/>
            <person name="Feussner I."/>
            <person name="Gay G."/>
            <person name="Grimwood J."/>
            <person name="Hoegger P.J."/>
            <person name="Jain P."/>
            <person name="Kilaru S."/>
            <person name="Labbe J."/>
            <person name="Lin Y.C."/>
            <person name="Legue V."/>
            <person name="Le Tacon F."/>
            <person name="Marmeisse R."/>
            <person name="Melayah D."/>
            <person name="Montanini B."/>
            <person name="Muratet M."/>
            <person name="Nehls U."/>
            <person name="Niculita-Hirzel H."/>
            <person name="Oudot-Le Secq M.P."/>
            <person name="Peter M."/>
            <person name="Quesneville H."/>
            <person name="Rajashekar B."/>
            <person name="Reich M."/>
            <person name="Rouhier N."/>
            <person name="Schmutz J."/>
            <person name="Yin T."/>
            <person name="Chalot M."/>
            <person name="Henrissat B."/>
            <person name="Kuees U."/>
            <person name="Lucas S."/>
            <person name="Van de Peer Y."/>
            <person name="Podila G.K."/>
            <person name="Polle A."/>
            <person name="Pukkila P.J."/>
            <person name="Richardson P.M."/>
            <person name="Rouze P."/>
            <person name="Sanders I.R."/>
            <person name="Stajich J.E."/>
            <person name="Tunlid A."/>
            <person name="Tuskan G."/>
            <person name="Grigoriev I.V."/>
        </authorList>
    </citation>
    <scope>NUCLEOTIDE SEQUENCE [LARGE SCALE GENOMIC DNA]</scope>
    <source>
        <strain evidence="3">S238N-H82 / ATCC MYA-4686</strain>
    </source>
</reference>
<feature type="region of interest" description="Disordered" evidence="1">
    <location>
        <begin position="86"/>
        <end position="117"/>
    </location>
</feature>
<feature type="compositionally biased region" description="Polar residues" evidence="1">
    <location>
        <begin position="194"/>
        <end position="209"/>
    </location>
</feature>
<dbReference type="AlphaFoldDB" id="B0DEH9"/>
<dbReference type="GeneID" id="6078060"/>
<organism evidence="3">
    <name type="scientific">Laccaria bicolor (strain S238N-H82 / ATCC MYA-4686)</name>
    <name type="common">Bicoloured deceiver</name>
    <name type="synonym">Laccaria laccata var. bicolor</name>
    <dbReference type="NCBI Taxonomy" id="486041"/>
    <lineage>
        <taxon>Eukaryota</taxon>
        <taxon>Fungi</taxon>
        <taxon>Dikarya</taxon>
        <taxon>Basidiomycota</taxon>
        <taxon>Agaricomycotina</taxon>
        <taxon>Agaricomycetes</taxon>
        <taxon>Agaricomycetidae</taxon>
        <taxon>Agaricales</taxon>
        <taxon>Agaricineae</taxon>
        <taxon>Hydnangiaceae</taxon>
        <taxon>Laccaria</taxon>
    </lineage>
</organism>
<dbReference type="EMBL" id="DS547106">
    <property type="protein sequence ID" value="EDR06938.1"/>
    <property type="molecule type" value="Genomic_DNA"/>
</dbReference>
<feature type="compositionally biased region" description="Gly residues" evidence="1">
    <location>
        <begin position="218"/>
        <end position="229"/>
    </location>
</feature>
<evidence type="ECO:0000313" key="3">
    <source>
        <dbReference type="Proteomes" id="UP000001194"/>
    </source>
</evidence>
<dbReference type="Gene3D" id="4.10.280.10">
    <property type="entry name" value="Helix-loop-helix DNA-binding domain"/>
    <property type="match status" value="1"/>
</dbReference>
<feature type="compositionally biased region" description="Low complexity" evidence="1">
    <location>
        <begin position="157"/>
        <end position="168"/>
    </location>
</feature>
<feature type="region of interest" description="Disordered" evidence="1">
    <location>
        <begin position="264"/>
        <end position="298"/>
    </location>
</feature>
<dbReference type="KEGG" id="lbc:LACBIDRAFT_294581"/>
<sequence length="394" mass="41468">MGSLSGMAHAGSPLSTSSGEWVVFGWAESELCLGIFTPHTQRPSSTIHPFRAFLISRHASPSPAFAPPFPPARAFAFALAAEGLPPPSPGVAHSNRDNNSSREDNSQQVTNKPYWLTRNEGGGRAIMLLSDDRGIILMRRLSMLDVGGPNGTGNGNGNASSPSAASPGASGGGIMSNGLPDPDSQLTPVDVLNGLNNPNPSANGLNGTPTRKDSLGEEGVGQQQGGDGGVVKANKGMILRKSVEYIRYLQQLVTAQGARNRELEQELKTYRRRSRSSSSMEPPLSDSTPTAGGDGSNMILHDELHHFHHGHGHMGRLPSMPEEGGDDGDDLMMGLEDDMGLGGMGMGKGSLSPDSMEGEREEQGGEGLVEERGRTRGVRGLKAEVQSDDSLLGM</sequence>
<accession>B0DEH9</accession>
<dbReference type="GO" id="GO:0046983">
    <property type="term" value="F:protein dimerization activity"/>
    <property type="evidence" value="ECO:0007669"/>
    <property type="project" value="InterPro"/>
</dbReference>
<name>B0DEH9_LACBS</name>
<proteinExistence type="predicted"/>
<dbReference type="InterPro" id="IPR036638">
    <property type="entry name" value="HLH_DNA-bd_sf"/>
</dbReference>
<feature type="compositionally biased region" description="Basic and acidic residues" evidence="1">
    <location>
        <begin position="94"/>
        <end position="105"/>
    </location>
</feature>
<evidence type="ECO:0000313" key="2">
    <source>
        <dbReference type="EMBL" id="EDR06938.1"/>
    </source>
</evidence>
<feature type="compositionally biased region" description="Basic and acidic residues" evidence="1">
    <location>
        <begin position="357"/>
        <end position="374"/>
    </location>
</feature>
<dbReference type="OrthoDB" id="690068at2759"/>
<dbReference type="SUPFAM" id="SSF47459">
    <property type="entry name" value="HLH, helix-loop-helix DNA-binding domain"/>
    <property type="match status" value="1"/>
</dbReference>
<protein>
    <submittedName>
        <fullName evidence="2">Predicted protein</fullName>
    </submittedName>
</protein>
<dbReference type="HOGENOM" id="CLU_700336_0_0_1"/>
<feature type="region of interest" description="Disordered" evidence="1">
    <location>
        <begin position="346"/>
        <end position="394"/>
    </location>
</feature>